<comment type="caution">
    <text evidence="2">The sequence shown here is derived from an EMBL/GenBank/DDBJ whole genome shotgun (WGS) entry which is preliminary data.</text>
</comment>
<dbReference type="Gene3D" id="2.60.40.1930">
    <property type="match status" value="1"/>
</dbReference>
<keyword evidence="3" id="KW-1185">Reference proteome</keyword>
<proteinExistence type="predicted"/>
<protein>
    <recommendedName>
        <fullName evidence="4">TonB-dependent receptor-like protein</fullName>
    </recommendedName>
</protein>
<accession>A0A934UHW1</accession>
<organism evidence="2 3">
    <name type="scientific">Flavobacterium agrisoli</name>
    <dbReference type="NCBI Taxonomy" id="2793066"/>
    <lineage>
        <taxon>Bacteria</taxon>
        <taxon>Pseudomonadati</taxon>
        <taxon>Bacteroidota</taxon>
        <taxon>Flavobacteriia</taxon>
        <taxon>Flavobacteriales</taxon>
        <taxon>Flavobacteriaceae</taxon>
        <taxon>Flavobacterium</taxon>
    </lineage>
</organism>
<feature type="chain" id="PRO_5036690496" description="TonB-dependent receptor-like protein" evidence="1">
    <location>
        <begin position="29"/>
        <end position="808"/>
    </location>
</feature>
<evidence type="ECO:0000313" key="2">
    <source>
        <dbReference type="EMBL" id="MBK0368206.1"/>
    </source>
</evidence>
<sequence length="808" mass="91308">MAKLFCCFNKGYWCFSWMLFFSLGFVKAQEAKITENIEKTYLHTDRSTYFLGEDLWYKAYNVNATNNVLIDQSKILYVELISPDAEIIFRNKTKLELGLGNGDFNLQDSLGVKPGTYQLRAYTNWNRNFGDDFVFKKEIEIIDVFQDKNDVSTVKNNAEKGTANSKLVPKQNNFSVNFFPEGGSLLESVSSTLGFKAVDRNENPVEISGEIYNSDNELITNFQSVHDGIGKLQLFPIEGKTYYAQIKSASGDFRVELPKVLKEGYTLSYRTFRGKNILSINTNEATLAQNPSAKLTLNFKSKGVSVLEISQVLTETNFSFEFPKDKLPEGIIQITLLDENNKPHCERLVYIEKENDLEVEVFADKTIYQPNEKATITVRSQSKSGEGKSASFSLSVTDTNGVEDENYESNISSYFLMESDIRGKVFHPSYYFDETNSKRLEHLDNLLLTQGWRDFVWKTMPKLDENKKYSIERGLTVSGRVKQVFADKPLVNNNLTLGLMGGKNNGVFNTTTDANGRFKFENLMISGKTNMYLNSTNEKGKFSGQIVLDSIESYPMTVRLNKTTILLEGNSNVLVENVSQKYIAFGVKPENMLKEVKVKAKKNNVNSWYGVPDYTYKVNKIEANKYNNFVDYLEQELRGIVNVTYWDIVGKDLSDSSFAVLIDGFEAVSGDQLAWVSPDEALQIDVVSGPRILALYGKGTVVSIFTSAKNGQKKKLVPVYAVKQEIEGFYAARTYYTPNPEKPNPELDKNAAFRNTIYWNPYVHPDKIGNTIVNYFNSGVETKVKIALEGITGSGIPVVKTCFYTVKK</sequence>
<dbReference type="AlphaFoldDB" id="A0A934UHW1"/>
<name>A0A934UHW1_9FLAO</name>
<evidence type="ECO:0000313" key="3">
    <source>
        <dbReference type="Proteomes" id="UP000609172"/>
    </source>
</evidence>
<feature type="signal peptide" evidence="1">
    <location>
        <begin position="1"/>
        <end position="28"/>
    </location>
</feature>
<evidence type="ECO:0008006" key="4">
    <source>
        <dbReference type="Google" id="ProtNLM"/>
    </source>
</evidence>
<evidence type="ECO:0000256" key="1">
    <source>
        <dbReference type="SAM" id="SignalP"/>
    </source>
</evidence>
<keyword evidence="1" id="KW-0732">Signal</keyword>
<dbReference type="EMBL" id="JAEHFV010000001">
    <property type="protein sequence ID" value="MBK0368206.1"/>
    <property type="molecule type" value="Genomic_DNA"/>
</dbReference>
<reference evidence="2" key="1">
    <citation type="submission" date="2020-12" db="EMBL/GenBank/DDBJ databases">
        <title>Bacterial novel species Flavobacterium sp. SE-1-e isolated from soil.</title>
        <authorList>
            <person name="Jung H.-Y."/>
        </authorList>
    </citation>
    <scope>NUCLEOTIDE SEQUENCE</scope>
    <source>
        <strain evidence="2">SE-1-e</strain>
    </source>
</reference>
<dbReference type="Proteomes" id="UP000609172">
    <property type="component" value="Unassembled WGS sequence"/>
</dbReference>
<gene>
    <name evidence="2" type="ORF">I5M07_00030</name>
</gene>